<dbReference type="InterPro" id="IPR022385">
    <property type="entry name" value="Rhs_assc_core"/>
</dbReference>
<evidence type="ECO:0000313" key="1">
    <source>
        <dbReference type="EMBL" id="EAY24177.1"/>
    </source>
</evidence>
<dbReference type="NCBIfam" id="TIGR03696">
    <property type="entry name" value="Rhs_assc_core"/>
    <property type="match status" value="1"/>
</dbReference>
<evidence type="ECO:0000313" key="2">
    <source>
        <dbReference type="Proteomes" id="UP000004095"/>
    </source>
</evidence>
<reference evidence="1 2" key="1">
    <citation type="submission" date="2007-01" db="EMBL/GenBank/DDBJ databases">
        <authorList>
            <person name="Haygood M."/>
            <person name="Podell S."/>
            <person name="Anderson C."/>
            <person name="Hopkinson B."/>
            <person name="Roe K."/>
            <person name="Barbeau K."/>
            <person name="Gaasterland T."/>
            <person name="Ferriera S."/>
            <person name="Johnson J."/>
            <person name="Kravitz S."/>
            <person name="Beeson K."/>
            <person name="Sutton G."/>
            <person name="Rogers Y.-H."/>
            <person name="Friedman R."/>
            <person name="Frazier M."/>
            <person name="Venter J.C."/>
        </authorList>
    </citation>
    <scope>NUCLEOTIDE SEQUENCE [LARGE SCALE GENOMIC DNA]</scope>
    <source>
        <strain evidence="1 2">ATCC 23134</strain>
    </source>
</reference>
<organism evidence="1 2">
    <name type="scientific">Microscilla marina ATCC 23134</name>
    <dbReference type="NCBI Taxonomy" id="313606"/>
    <lineage>
        <taxon>Bacteria</taxon>
        <taxon>Pseudomonadati</taxon>
        <taxon>Bacteroidota</taxon>
        <taxon>Cytophagia</taxon>
        <taxon>Cytophagales</taxon>
        <taxon>Microscillaceae</taxon>
        <taxon>Microscilla</taxon>
    </lineage>
</organism>
<sequence length="565" mass="62447">MRVAFREGEKKIYRADLEDVTTDKQQGFEYKEVIISSDPTSASNHVAKLTSTEPLGMLRNLEVSKGDVVKVKVKGYYAGGSVTHSNAVNWGLTLGQVNGHSNSGEISTENTPFLLNLGLSITPNNGGNNPNATVPSGYLKLVFYKKDGTPVTASLQIAHLSPGAGQWQDLELTYTATERGYLQAFVANESDQEVFFDDMVVEHTPQLIVQENHYYPFGMNLRGIEKRGTPEHRYQYNAGTELEKSFDLNLYETPFRGYDAQLGRFHGIDDLALMMPSITPYQYAFNDPVLFNDPTGLAPEGSDAIEDRRLDDWTQENEEYGRHQNTLLDAQHGRWNSSGGVGNNKDHGHSCPTHGAGCSGYHSKKSSRLKAAAVMTLASPTGKVLFEGMKVPHPIVKAAAFVAVLGVATYYYMTSDDDVGTHDPAIPVSIPLEGTKEDDPTNYVTIYKAPAPGKAQTLLVHGFQEKDFPRDAYSDGAAYFAPPGHRAVAQHWAKIYNEGILEIRMPKKIYESIFKVTNYAHRGKSLQEGRYPGPAPDMGVNPREVAIPRELFHILNTFPRTLKPN</sequence>
<dbReference type="Proteomes" id="UP000004095">
    <property type="component" value="Unassembled WGS sequence"/>
</dbReference>
<dbReference type="eggNOG" id="COG3209">
    <property type="taxonomic scope" value="Bacteria"/>
</dbReference>
<dbReference type="AlphaFoldDB" id="A1ZZM3"/>
<dbReference type="EMBL" id="AAWS01000079">
    <property type="protein sequence ID" value="EAY24177.1"/>
    <property type="molecule type" value="Genomic_DNA"/>
</dbReference>
<proteinExistence type="predicted"/>
<protein>
    <recommendedName>
        <fullName evidence="3">Cell well associated RhsD protein</fullName>
    </recommendedName>
</protein>
<name>A1ZZM3_MICM2</name>
<dbReference type="Gene3D" id="2.180.10.10">
    <property type="entry name" value="RHS repeat-associated core"/>
    <property type="match status" value="1"/>
</dbReference>
<keyword evidence="2" id="KW-1185">Reference proteome</keyword>
<evidence type="ECO:0008006" key="3">
    <source>
        <dbReference type="Google" id="ProtNLM"/>
    </source>
</evidence>
<gene>
    <name evidence="1" type="ORF">M23134_00908</name>
</gene>
<accession>A1ZZM3</accession>
<comment type="caution">
    <text evidence="1">The sequence shown here is derived from an EMBL/GenBank/DDBJ whole genome shotgun (WGS) entry which is preliminary data.</text>
</comment>